<dbReference type="GO" id="GO:0006506">
    <property type="term" value="P:GPI anchor biosynthetic process"/>
    <property type="evidence" value="ECO:0007669"/>
    <property type="project" value="TreeGrafter"/>
</dbReference>
<dbReference type="Gene3D" id="3.60.10.10">
    <property type="entry name" value="Endonuclease/exonuclease/phosphatase"/>
    <property type="match status" value="1"/>
</dbReference>
<dbReference type="InterPro" id="IPR036691">
    <property type="entry name" value="Endo/exonu/phosph_ase_sf"/>
</dbReference>
<evidence type="ECO:0000313" key="3">
    <source>
        <dbReference type="Proteomes" id="UP000244384"/>
    </source>
</evidence>
<dbReference type="Proteomes" id="UP000244384">
    <property type="component" value="Chromosome"/>
</dbReference>
<dbReference type="AlphaFoldDB" id="A0A2S0WRK9"/>
<sequence>MPCPDSSSSTTFSTVPMRSTVPTHRSSCPSETASQNPARGYRGHEQHDVPEGKPAGPMPPASLSDAGADSTVRLVSLNIASGRTGDGTVSLARTGHDLAQLAPDVVAVQEVDRLLDRSGRADQAAELAAACRAPGQPAWSALFAAAVHGSPGPGAGSRPAPATLGAEPSYGVGLLTHLPVLATHELRMAAARGRLPIALPPGTRPRVWFMPDEQRVALAAVLDGPRGPLTVVSTHLSFAPPRAARQLRQIRHWAQDLPRPLVLLGDLNLVGSWPARLTRWRPMVKGRTFPASGPRAQLDHVLADGPVRPAGRADVVEVGAGDHLGLVVDVMPFRG</sequence>
<dbReference type="SUPFAM" id="SSF56219">
    <property type="entry name" value="DNase I-like"/>
    <property type="match status" value="1"/>
</dbReference>
<feature type="region of interest" description="Disordered" evidence="1">
    <location>
        <begin position="1"/>
        <end position="66"/>
    </location>
</feature>
<gene>
    <name evidence="2" type="ORF">C3E78_01085</name>
</gene>
<name>A0A2S0WRK9_9ACTN</name>
<feature type="compositionally biased region" description="Polar residues" evidence="1">
    <location>
        <begin position="1"/>
        <end position="37"/>
    </location>
</feature>
<dbReference type="GO" id="GO:0016020">
    <property type="term" value="C:membrane"/>
    <property type="evidence" value="ECO:0007669"/>
    <property type="project" value="GOC"/>
</dbReference>
<evidence type="ECO:0000313" key="2">
    <source>
        <dbReference type="EMBL" id="AWB93979.1"/>
    </source>
</evidence>
<keyword evidence="3" id="KW-1185">Reference proteome</keyword>
<accession>A0A2S0WRK9</accession>
<dbReference type="PANTHER" id="PTHR14859">
    <property type="entry name" value="CALCOFLUOR WHITE HYPERSENSITIVE PROTEIN PRECURSOR"/>
    <property type="match status" value="1"/>
</dbReference>
<feature type="compositionally biased region" description="Basic and acidic residues" evidence="1">
    <location>
        <begin position="42"/>
        <end position="51"/>
    </location>
</feature>
<keyword evidence="2" id="KW-0540">Nuclease</keyword>
<keyword evidence="2" id="KW-0378">Hydrolase</keyword>
<proteinExistence type="predicted"/>
<evidence type="ECO:0000256" key="1">
    <source>
        <dbReference type="SAM" id="MobiDB-lite"/>
    </source>
</evidence>
<dbReference type="GO" id="GO:0004519">
    <property type="term" value="F:endonuclease activity"/>
    <property type="evidence" value="ECO:0007669"/>
    <property type="project" value="UniProtKB-KW"/>
</dbReference>
<dbReference type="KEGG" id="aez:C3E78_01085"/>
<protein>
    <submittedName>
        <fullName evidence="2">Endonuclease</fullName>
    </submittedName>
</protein>
<dbReference type="EMBL" id="CP026952">
    <property type="protein sequence ID" value="AWB93979.1"/>
    <property type="molecule type" value="Genomic_DNA"/>
</dbReference>
<reference evidence="3" key="1">
    <citation type="submission" date="2018-01" db="EMBL/GenBank/DDBJ databases">
        <authorList>
            <person name="Li J."/>
        </authorList>
    </citation>
    <scope>NUCLEOTIDE SEQUENCE [LARGE SCALE GENOMIC DNA]</scope>
    <source>
        <strain evidence="3">592</strain>
    </source>
</reference>
<dbReference type="InterPro" id="IPR005135">
    <property type="entry name" value="Endo/exonuclease/phosphatase"/>
</dbReference>
<dbReference type="Pfam" id="PF03372">
    <property type="entry name" value="Exo_endo_phos"/>
    <property type="match status" value="1"/>
</dbReference>
<keyword evidence="2" id="KW-0255">Endonuclease</keyword>
<accession>A0A5F2ERC0</accession>
<dbReference type="InterPro" id="IPR051916">
    <property type="entry name" value="GPI-anchor_lipid_remodeler"/>
</dbReference>
<dbReference type="PANTHER" id="PTHR14859:SF15">
    <property type="entry name" value="ENDONUCLEASE_EXONUCLEASE_PHOSPHATASE DOMAIN-CONTAINING PROTEIN"/>
    <property type="match status" value="1"/>
</dbReference>
<organism evidence="2 3">
    <name type="scientific">Aeromicrobium chenweiae</name>
    <dbReference type="NCBI Taxonomy" id="2079793"/>
    <lineage>
        <taxon>Bacteria</taxon>
        <taxon>Bacillati</taxon>
        <taxon>Actinomycetota</taxon>
        <taxon>Actinomycetes</taxon>
        <taxon>Propionibacteriales</taxon>
        <taxon>Nocardioidaceae</taxon>
        <taxon>Aeromicrobium</taxon>
    </lineage>
</organism>